<dbReference type="STRING" id="742727.HMPREF9447_00562"/>
<keyword evidence="9" id="KW-1185">Reference proteome</keyword>
<evidence type="ECO:0000256" key="3">
    <source>
        <dbReference type="ARBA" id="ARBA00022729"/>
    </source>
</evidence>
<dbReference type="PATRIC" id="fig|742727.4.peg.562"/>
<name>K9EMF3_9BACE</name>
<dbReference type="Gene3D" id="2.60.40.2580">
    <property type="match status" value="1"/>
</dbReference>
<evidence type="ECO:0000313" key="9">
    <source>
        <dbReference type="Proteomes" id="UP000009872"/>
    </source>
</evidence>
<dbReference type="Pfam" id="PF15495">
    <property type="entry name" value="Fimbrillin_C"/>
    <property type="match status" value="1"/>
</dbReference>
<dbReference type="EMBL" id="ADLF01000002">
    <property type="protein sequence ID" value="EKU92112.1"/>
    <property type="molecule type" value="Genomic_DNA"/>
</dbReference>
<dbReference type="OrthoDB" id="1010993at2"/>
<accession>K9EMF3</accession>
<dbReference type="Gene3D" id="2.60.40.3690">
    <property type="match status" value="1"/>
</dbReference>
<evidence type="ECO:0000259" key="6">
    <source>
        <dbReference type="Pfam" id="PF06321"/>
    </source>
</evidence>
<dbReference type="InterPro" id="IPR047786">
    <property type="entry name" value="Mfa1_fim"/>
</dbReference>
<dbReference type="InterPro" id="IPR029140">
    <property type="entry name" value="Mfa1_C"/>
</dbReference>
<dbReference type="AlphaFoldDB" id="K9EMF3"/>
<evidence type="ECO:0008006" key="10">
    <source>
        <dbReference type="Google" id="ProtNLM"/>
    </source>
</evidence>
<dbReference type="InterPro" id="IPR029141">
    <property type="entry name" value="FimA_N"/>
</dbReference>
<feature type="domain" description="Major fimbrial subunit protein N-terminal" evidence="6">
    <location>
        <begin position="48"/>
        <end position="189"/>
    </location>
</feature>
<dbReference type="eggNOG" id="ENOG5033SXW">
    <property type="taxonomic scope" value="Bacteria"/>
</dbReference>
<evidence type="ECO:0000256" key="4">
    <source>
        <dbReference type="ARBA" id="ARBA00023263"/>
    </source>
</evidence>
<dbReference type="Proteomes" id="UP000009872">
    <property type="component" value="Unassembled WGS sequence"/>
</dbReference>
<comment type="caution">
    <text evidence="8">The sequence shown here is derived from an EMBL/GenBank/DDBJ whole genome shotgun (WGS) entry which is preliminary data.</text>
</comment>
<dbReference type="PROSITE" id="PS51257">
    <property type="entry name" value="PROKAR_LIPOPROTEIN"/>
    <property type="match status" value="1"/>
</dbReference>
<protein>
    <recommendedName>
        <fullName evidence="10">Fimbrial subunit protein C-terminal domain-containing protein</fullName>
    </recommendedName>
</protein>
<feature type="domain" description="Minor fimbrium subunit Mfa1 C-terminal" evidence="7">
    <location>
        <begin position="483"/>
        <end position="562"/>
    </location>
</feature>
<dbReference type="GO" id="GO:0009418">
    <property type="term" value="C:pilus shaft"/>
    <property type="evidence" value="ECO:0007669"/>
    <property type="project" value="InterPro"/>
</dbReference>
<organism evidence="8 9">
    <name type="scientific">Bacteroides oleiciplenus YIT 12058</name>
    <dbReference type="NCBI Taxonomy" id="742727"/>
    <lineage>
        <taxon>Bacteria</taxon>
        <taxon>Pseudomonadati</taxon>
        <taxon>Bacteroidota</taxon>
        <taxon>Bacteroidia</taxon>
        <taxon>Bacteroidales</taxon>
        <taxon>Bacteroidaceae</taxon>
        <taxon>Bacteroides</taxon>
    </lineage>
</organism>
<dbReference type="RefSeq" id="WP_009127849.1">
    <property type="nucleotide sequence ID" value="NZ_JH992940.1"/>
</dbReference>
<reference evidence="8 9" key="1">
    <citation type="submission" date="2012-09" db="EMBL/GenBank/DDBJ databases">
        <title>The Genome Sequence of Bacteroides oleiciplenus YIT 12058.</title>
        <authorList>
            <consortium name="The Broad Institute Genome Sequencing Platform"/>
            <person name="Earl A."/>
            <person name="Ward D."/>
            <person name="Feldgarden M."/>
            <person name="Gevers D."/>
            <person name="Morotomi M."/>
            <person name="Walker B."/>
            <person name="Young S.K."/>
            <person name="Zeng Q."/>
            <person name="Gargeya S."/>
            <person name="Fitzgerald M."/>
            <person name="Haas B."/>
            <person name="Abouelleil A."/>
            <person name="Alvarado L."/>
            <person name="Arachchi H.M."/>
            <person name="Berlin A.M."/>
            <person name="Chapman S.B."/>
            <person name="Goldberg J."/>
            <person name="Griggs A."/>
            <person name="Gujja S."/>
            <person name="Hansen M."/>
            <person name="Howarth C."/>
            <person name="Imamovic A."/>
            <person name="Larimer J."/>
            <person name="McCowen C."/>
            <person name="Montmayeur A."/>
            <person name="Murphy C."/>
            <person name="Neiman D."/>
            <person name="Pearson M."/>
            <person name="Priest M."/>
            <person name="Roberts A."/>
            <person name="Saif S."/>
            <person name="Shea T."/>
            <person name="Sisk P."/>
            <person name="Sykes S."/>
            <person name="Wortman J."/>
            <person name="Nusbaum C."/>
            <person name="Birren B."/>
        </authorList>
    </citation>
    <scope>NUCLEOTIDE SEQUENCE [LARGE SCALE GENOMIC DNA]</scope>
    <source>
        <strain evidence="8 9">YIT 12058</strain>
    </source>
</reference>
<evidence type="ECO:0000256" key="5">
    <source>
        <dbReference type="SAM" id="SignalP"/>
    </source>
</evidence>
<keyword evidence="4" id="KW-0281">Fimbrium</keyword>
<dbReference type="NCBIfam" id="NF038041">
    <property type="entry name" value="fim_Mfa1_fam"/>
    <property type="match status" value="1"/>
</dbReference>
<keyword evidence="3 5" id="KW-0732">Signal</keyword>
<evidence type="ECO:0000313" key="8">
    <source>
        <dbReference type="EMBL" id="EKU92112.1"/>
    </source>
</evidence>
<evidence type="ECO:0000256" key="1">
    <source>
        <dbReference type="ARBA" id="ARBA00004561"/>
    </source>
</evidence>
<dbReference type="Pfam" id="PF06321">
    <property type="entry name" value="P_gingi_FimA"/>
    <property type="match status" value="1"/>
</dbReference>
<evidence type="ECO:0000259" key="7">
    <source>
        <dbReference type="Pfam" id="PF15495"/>
    </source>
</evidence>
<feature type="chain" id="PRO_5003927383" description="Fimbrial subunit protein C-terminal domain-containing protein" evidence="5">
    <location>
        <begin position="21"/>
        <end position="567"/>
    </location>
</feature>
<proteinExistence type="inferred from homology"/>
<feature type="signal peptide" evidence="5">
    <location>
        <begin position="1"/>
        <end position="20"/>
    </location>
</feature>
<gene>
    <name evidence="8" type="ORF">HMPREF9447_00562</name>
</gene>
<comment type="subcellular location">
    <subcellularLocation>
        <location evidence="1">Fimbrium</location>
    </subcellularLocation>
</comment>
<evidence type="ECO:0000256" key="2">
    <source>
        <dbReference type="ARBA" id="ARBA00006011"/>
    </source>
</evidence>
<dbReference type="HOGENOM" id="CLU_480342_0_0_10"/>
<sequence length="567" mass="62454">MRKNNLLVGAFTMVTLVLTACSNEELPTENPGSNNGNTEVVEGVSTYARFSFKMDGVKHTRATADEEKGVKNIHVYVFANGVFETSTPPNGGVTANSDGVFHSEVMKLTSGQKTILIVANKGNDWYPTPTAGTTLAAFQNQLMELYTTPGRLAHGEAAIARAGEGYKNLQGTDVPADNGFLMSNLLSKSSFTLQPGISQADAERNNYDGLDPAKFNHFDISLYRTTAKLQTTYADADALVYMAVQGNDLSKKVTVGTLKEPKFTVRNLPKQVYLFQHGNTDSPLLTPLYSSTNITSKWADFEVFDEVNTPDLEVVAQAATPNSIYIPENANATPVIGNTSYVLVKGKFEPNRDLVITDVNDKGEYVYGFKGTSDEIAIFMYAPAWGSEIYAVPLSVTEESDRLKHGMNTTLKTYLVKSGLKEYIGKDAVTPLFDPNTGKNTYYSIAIGTDDGIYKTCVISKNVQNDDKSGYDKTVVETVKYLQYVNGVTHYRINIQDNSYLENNNLRYSVTRNNLYKVNVKSISGIGYPNEPDVTVDPETPISQQTHMQAHITVEEWKEVNQEADLN</sequence>
<comment type="similarity">
    <text evidence="2">Belongs to the bacteroidetes fimbrillin superfamily. FimA/Mfa1 family.</text>
</comment>